<name>A0A6G6WE97_9ACTN</name>
<reference evidence="2 3" key="1">
    <citation type="submission" date="2020-02" db="EMBL/GenBank/DDBJ databases">
        <title>Full genome sequence of Nocardioides sp. R-3366.</title>
        <authorList>
            <person name="Im W.-T."/>
        </authorList>
    </citation>
    <scope>NUCLEOTIDE SEQUENCE [LARGE SCALE GENOMIC DNA]</scope>
    <source>
        <strain evidence="2 3">R-3366</strain>
    </source>
</reference>
<protein>
    <submittedName>
        <fullName evidence="2">Uncharacterized protein</fullName>
    </submittedName>
</protein>
<accession>A0A6G6WE97</accession>
<keyword evidence="3" id="KW-1185">Reference proteome</keyword>
<proteinExistence type="predicted"/>
<dbReference type="AlphaFoldDB" id="A0A6G6WE97"/>
<evidence type="ECO:0000313" key="3">
    <source>
        <dbReference type="Proteomes" id="UP000502996"/>
    </source>
</evidence>
<evidence type="ECO:0000313" key="2">
    <source>
        <dbReference type="EMBL" id="QIG43562.1"/>
    </source>
</evidence>
<organism evidence="2 3">
    <name type="scientific">Nocardioides anomalus</name>
    <dbReference type="NCBI Taxonomy" id="2712223"/>
    <lineage>
        <taxon>Bacteria</taxon>
        <taxon>Bacillati</taxon>
        <taxon>Actinomycetota</taxon>
        <taxon>Actinomycetes</taxon>
        <taxon>Propionibacteriales</taxon>
        <taxon>Nocardioidaceae</taxon>
        <taxon>Nocardioides</taxon>
    </lineage>
</organism>
<dbReference type="KEGG" id="nano:G5V58_13035"/>
<gene>
    <name evidence="2" type="ORF">G5V58_13035</name>
</gene>
<feature type="signal peptide" evidence="1">
    <location>
        <begin position="1"/>
        <end position="36"/>
    </location>
</feature>
<evidence type="ECO:0000256" key="1">
    <source>
        <dbReference type="SAM" id="SignalP"/>
    </source>
</evidence>
<feature type="chain" id="PRO_5026243789" evidence="1">
    <location>
        <begin position="37"/>
        <end position="188"/>
    </location>
</feature>
<keyword evidence="1" id="KW-0732">Signal</keyword>
<dbReference type="EMBL" id="CP049257">
    <property type="protein sequence ID" value="QIG43562.1"/>
    <property type="molecule type" value="Genomic_DNA"/>
</dbReference>
<dbReference type="Proteomes" id="UP000502996">
    <property type="component" value="Chromosome"/>
</dbReference>
<sequence length="188" mass="19865">MTRVRTAALGTALRTALLPALLAMTLALAPGGSALAGPDHDRAGAQHEVTVLGPDSSAELATFTKAKCYQQSRRKRFSAVATSTDKAWRLIVVVPAFAGFDRDYDVPLADYAPGNPTIVFRSSDPNGPVWSSLDVPPFPVPGFGQVTFARKGKLMGVGFGPAMWNEGATSAVTLAGVLSCSYKKKHHH</sequence>
<dbReference type="RefSeq" id="WP_165233308.1">
    <property type="nucleotide sequence ID" value="NZ_CP049257.1"/>
</dbReference>